<dbReference type="SUPFAM" id="SSF140741">
    <property type="entry name" value="RUN domain-like"/>
    <property type="match status" value="1"/>
</dbReference>
<gene>
    <name evidence="2" type="ORF">BIW11_03021</name>
</gene>
<evidence type="ECO:0000259" key="1">
    <source>
        <dbReference type="PROSITE" id="PS50826"/>
    </source>
</evidence>
<sequence length="163" mass="18514">MYTECIIGDQKVLGSFYRSSALLQDSELTSVILRLFGSLSHVRFALPLNVASFNFWQPGPLALCGLWEPPEDSENVSPVIRGVDVDDYFIKDDKKLSKLRKERLPLAKDKDREKIFFSFVKNPVGLEFWVPFEAYQRKTVIDSLGLPTSIADEIEQALKLSIT</sequence>
<dbReference type="Gene3D" id="1.20.58.900">
    <property type="match status" value="1"/>
</dbReference>
<keyword evidence="3" id="KW-1185">Reference proteome</keyword>
<comment type="caution">
    <text evidence="2">The sequence shown here is derived from an EMBL/GenBank/DDBJ whole genome shotgun (WGS) entry which is preliminary data.</text>
</comment>
<organism evidence="2 3">
    <name type="scientific">Tropilaelaps mercedesae</name>
    <dbReference type="NCBI Taxonomy" id="418985"/>
    <lineage>
        <taxon>Eukaryota</taxon>
        <taxon>Metazoa</taxon>
        <taxon>Ecdysozoa</taxon>
        <taxon>Arthropoda</taxon>
        <taxon>Chelicerata</taxon>
        <taxon>Arachnida</taxon>
        <taxon>Acari</taxon>
        <taxon>Parasitiformes</taxon>
        <taxon>Mesostigmata</taxon>
        <taxon>Gamasina</taxon>
        <taxon>Dermanyssoidea</taxon>
        <taxon>Laelapidae</taxon>
        <taxon>Tropilaelaps</taxon>
    </lineage>
</organism>
<dbReference type="AlphaFoldDB" id="A0A1V9XTB7"/>
<accession>A0A1V9XTB7</accession>
<evidence type="ECO:0000313" key="2">
    <source>
        <dbReference type="EMBL" id="OQR76715.1"/>
    </source>
</evidence>
<proteinExistence type="predicted"/>
<dbReference type="InParanoid" id="A0A1V9XTB7"/>
<dbReference type="PROSITE" id="PS50826">
    <property type="entry name" value="RUN"/>
    <property type="match status" value="1"/>
</dbReference>
<dbReference type="InterPro" id="IPR004012">
    <property type="entry name" value="Run_dom"/>
</dbReference>
<dbReference type="Proteomes" id="UP000192247">
    <property type="component" value="Unassembled WGS sequence"/>
</dbReference>
<feature type="domain" description="RUN" evidence="1">
    <location>
        <begin position="1"/>
        <end position="51"/>
    </location>
</feature>
<dbReference type="InterPro" id="IPR037213">
    <property type="entry name" value="Run_dom_sf"/>
</dbReference>
<name>A0A1V9XTB7_9ACAR</name>
<dbReference type="EMBL" id="MNPL01004474">
    <property type="protein sequence ID" value="OQR76715.1"/>
    <property type="molecule type" value="Genomic_DNA"/>
</dbReference>
<protein>
    <submittedName>
        <fullName evidence="2">Pleckstrin homology domain-containing family M member 1-like</fullName>
    </submittedName>
</protein>
<evidence type="ECO:0000313" key="3">
    <source>
        <dbReference type="Proteomes" id="UP000192247"/>
    </source>
</evidence>
<reference evidence="2 3" key="1">
    <citation type="journal article" date="2017" name="Gigascience">
        <title>Draft genome of the honey bee ectoparasitic mite, Tropilaelaps mercedesae, is shaped by the parasitic life history.</title>
        <authorList>
            <person name="Dong X."/>
            <person name="Armstrong S.D."/>
            <person name="Xia D."/>
            <person name="Makepeace B.L."/>
            <person name="Darby A.C."/>
            <person name="Kadowaki T."/>
        </authorList>
    </citation>
    <scope>NUCLEOTIDE SEQUENCE [LARGE SCALE GENOMIC DNA]</scope>
    <source>
        <strain evidence="2">Wuxi-XJTLU</strain>
    </source>
</reference>